<dbReference type="Pfam" id="PF00583">
    <property type="entry name" value="Acetyltransf_1"/>
    <property type="match status" value="1"/>
</dbReference>
<dbReference type="KEGG" id="cbv:U729_1670"/>
<gene>
    <name evidence="7" type="primary">rimI</name>
    <name evidence="7" type="ORF">U729_1670</name>
</gene>
<comment type="subcellular location">
    <subcellularLocation>
        <location evidence="5">Cytoplasm</location>
    </subcellularLocation>
</comment>
<dbReference type="PROSITE" id="PS51186">
    <property type="entry name" value="GNAT"/>
    <property type="match status" value="1"/>
</dbReference>
<keyword evidence="2 5" id="KW-0963">Cytoplasm</keyword>
<proteinExistence type="inferred from homology"/>
<evidence type="ECO:0000313" key="8">
    <source>
        <dbReference type="Proteomes" id="UP000030635"/>
    </source>
</evidence>
<dbReference type="STRING" id="1561.NPD11_1347"/>
<dbReference type="AlphaFoldDB" id="A0A0A7FZX1"/>
<comment type="catalytic activity">
    <reaction evidence="5">
        <text>N-terminal L-alanyl-[ribosomal protein bS18] + acetyl-CoA = N-terminal N(alpha)-acetyl-L-alanyl-[ribosomal protein bS18] + CoA + H(+)</text>
        <dbReference type="Rhea" id="RHEA:43756"/>
        <dbReference type="Rhea" id="RHEA-COMP:10676"/>
        <dbReference type="Rhea" id="RHEA-COMP:10677"/>
        <dbReference type="ChEBI" id="CHEBI:15378"/>
        <dbReference type="ChEBI" id="CHEBI:57287"/>
        <dbReference type="ChEBI" id="CHEBI:57288"/>
        <dbReference type="ChEBI" id="CHEBI:64718"/>
        <dbReference type="ChEBI" id="CHEBI:83683"/>
        <dbReference type="EC" id="2.3.1.266"/>
    </reaction>
</comment>
<dbReference type="SUPFAM" id="SSF55729">
    <property type="entry name" value="Acyl-CoA N-acyltransferases (Nat)"/>
    <property type="match status" value="1"/>
</dbReference>
<dbReference type="RefSeq" id="WP_039313554.1">
    <property type="nucleotide sequence ID" value="NZ_CP006905.1"/>
</dbReference>
<evidence type="ECO:0000313" key="7">
    <source>
        <dbReference type="EMBL" id="AIY84470.1"/>
    </source>
</evidence>
<name>A0A0A7FZX1_9CLOT</name>
<keyword evidence="3 7" id="KW-0808">Transferase</keyword>
<comment type="function">
    <text evidence="5">Acetylates the N-terminal alanine of ribosomal protein bS18.</text>
</comment>
<reference evidence="7 8" key="1">
    <citation type="journal article" date="2015" name="Infect. Genet. Evol.">
        <title>Genomic sequences of six botulinum neurotoxin-producing strains representing three clostridial species illustrate the mobility and diversity of botulinum neurotoxin genes.</title>
        <authorList>
            <person name="Smith T.J."/>
            <person name="Hill K.K."/>
            <person name="Xie G."/>
            <person name="Foley B.T."/>
            <person name="Williamson C.H."/>
            <person name="Foster J.T."/>
            <person name="Johnson S.L."/>
            <person name="Chertkov O."/>
            <person name="Teshima H."/>
            <person name="Gibbons H.S."/>
            <person name="Johnsky L.A."/>
            <person name="Karavis M.A."/>
            <person name="Smith L.A."/>
        </authorList>
    </citation>
    <scope>NUCLEOTIDE SEQUENCE [LARGE SCALE GENOMIC DNA]</scope>
    <source>
        <strain evidence="7">Sullivan</strain>
    </source>
</reference>
<dbReference type="InterPro" id="IPR006464">
    <property type="entry name" value="AcTrfase_RimI/Ard1"/>
</dbReference>
<evidence type="ECO:0000256" key="4">
    <source>
        <dbReference type="ARBA" id="ARBA00023315"/>
    </source>
</evidence>
<dbReference type="GO" id="GO:0008999">
    <property type="term" value="F:protein-N-terminal-alanine acetyltransferase activity"/>
    <property type="evidence" value="ECO:0007669"/>
    <property type="project" value="UniProtKB-EC"/>
</dbReference>
<organism evidence="7 8">
    <name type="scientific">Clostridium baratii str. Sullivan</name>
    <dbReference type="NCBI Taxonomy" id="1415775"/>
    <lineage>
        <taxon>Bacteria</taxon>
        <taxon>Bacillati</taxon>
        <taxon>Bacillota</taxon>
        <taxon>Clostridia</taxon>
        <taxon>Eubacteriales</taxon>
        <taxon>Clostridiaceae</taxon>
        <taxon>Clostridium</taxon>
    </lineage>
</organism>
<evidence type="ECO:0000256" key="2">
    <source>
        <dbReference type="ARBA" id="ARBA00022490"/>
    </source>
</evidence>
<evidence type="ECO:0000256" key="5">
    <source>
        <dbReference type="RuleBase" id="RU363094"/>
    </source>
</evidence>
<evidence type="ECO:0000256" key="3">
    <source>
        <dbReference type="ARBA" id="ARBA00022679"/>
    </source>
</evidence>
<keyword evidence="4 7" id="KW-0012">Acyltransferase</keyword>
<dbReference type="eggNOG" id="COG0456">
    <property type="taxonomic scope" value="Bacteria"/>
</dbReference>
<dbReference type="EMBL" id="CP006905">
    <property type="protein sequence ID" value="AIY84470.1"/>
    <property type="molecule type" value="Genomic_DNA"/>
</dbReference>
<dbReference type="Gene3D" id="3.40.630.30">
    <property type="match status" value="1"/>
</dbReference>
<evidence type="ECO:0000259" key="6">
    <source>
        <dbReference type="PROSITE" id="PS51186"/>
    </source>
</evidence>
<dbReference type="HOGENOM" id="CLU_013985_23_3_9"/>
<accession>A0A0A7FZX1</accession>
<dbReference type="PANTHER" id="PTHR43420:SF44">
    <property type="entry name" value="ACETYLTRANSFERASE YPEA"/>
    <property type="match status" value="1"/>
</dbReference>
<dbReference type="InterPro" id="IPR000182">
    <property type="entry name" value="GNAT_dom"/>
</dbReference>
<sequence length="148" mass="16764">MEKVTLKLMDNMDVEGVHNVSKLSLKEGWSLTEISKELSNEFANYIVLKSSSDEVIGFAGAWIIASEGQITNVAIHPSYRGKGFGFKIMEALIKHLNSKDCYDITLEVRESNIIAQNLYKSLGFKSEGIRKNFYEDNKESAVIMWLHK</sequence>
<keyword evidence="8" id="KW-1185">Reference proteome</keyword>
<evidence type="ECO:0000256" key="1">
    <source>
        <dbReference type="ARBA" id="ARBA00005395"/>
    </source>
</evidence>
<dbReference type="GO" id="GO:0005737">
    <property type="term" value="C:cytoplasm"/>
    <property type="evidence" value="ECO:0007669"/>
    <property type="project" value="UniProtKB-SubCell"/>
</dbReference>
<feature type="domain" description="N-acetyltransferase" evidence="6">
    <location>
        <begin position="4"/>
        <end position="148"/>
    </location>
</feature>
<protein>
    <recommendedName>
        <fullName evidence="5">[Ribosomal protein bS18]-alanine N-acetyltransferase</fullName>
        <ecNumber evidence="5">2.3.1.266</ecNumber>
    </recommendedName>
</protein>
<dbReference type="EC" id="2.3.1.266" evidence="5"/>
<dbReference type="NCBIfam" id="TIGR01575">
    <property type="entry name" value="rimI"/>
    <property type="match status" value="1"/>
</dbReference>
<dbReference type="PANTHER" id="PTHR43420">
    <property type="entry name" value="ACETYLTRANSFERASE"/>
    <property type="match status" value="1"/>
</dbReference>
<dbReference type="CDD" id="cd04301">
    <property type="entry name" value="NAT_SF"/>
    <property type="match status" value="1"/>
</dbReference>
<dbReference type="InterPro" id="IPR016181">
    <property type="entry name" value="Acyl_CoA_acyltransferase"/>
</dbReference>
<dbReference type="Proteomes" id="UP000030635">
    <property type="component" value="Chromosome"/>
</dbReference>
<comment type="similarity">
    <text evidence="1 5">Belongs to the acetyltransferase family. RimI subfamily.</text>
</comment>
<dbReference type="InterPro" id="IPR050680">
    <property type="entry name" value="YpeA/RimI_acetyltransf"/>
</dbReference>